<keyword evidence="2" id="KW-1185">Reference proteome</keyword>
<evidence type="ECO:0008006" key="3">
    <source>
        <dbReference type="Google" id="ProtNLM"/>
    </source>
</evidence>
<accession>A0A9P7UUY9</accession>
<dbReference type="SUPFAM" id="SSF55144">
    <property type="entry name" value="LigT-like"/>
    <property type="match status" value="1"/>
</dbReference>
<dbReference type="GO" id="GO:0004113">
    <property type="term" value="F:2',3'-cyclic-nucleotide 3'-phosphodiesterase activity"/>
    <property type="evidence" value="ECO:0007669"/>
    <property type="project" value="TreeGrafter"/>
</dbReference>
<reference evidence="1" key="1">
    <citation type="journal article" date="2021" name="Genome Biol. Evol.">
        <title>The assembled and annotated genome of the fairy-ring fungus Marasmius oreades.</title>
        <authorList>
            <person name="Hiltunen M."/>
            <person name="Ament-Velasquez S.L."/>
            <person name="Johannesson H."/>
        </authorList>
    </citation>
    <scope>NUCLEOTIDE SEQUENCE</scope>
    <source>
        <strain evidence="1">03SP1</strain>
    </source>
</reference>
<name>A0A9P7UUY9_9AGAR</name>
<evidence type="ECO:0000313" key="2">
    <source>
        <dbReference type="Proteomes" id="UP001049176"/>
    </source>
</evidence>
<dbReference type="Proteomes" id="UP001049176">
    <property type="component" value="Chromosome 5"/>
</dbReference>
<dbReference type="GO" id="GO:0009187">
    <property type="term" value="P:cyclic nucleotide metabolic process"/>
    <property type="evidence" value="ECO:0007669"/>
    <property type="project" value="TreeGrafter"/>
</dbReference>
<dbReference type="InterPro" id="IPR009097">
    <property type="entry name" value="Cyclic_Pdiesterase"/>
</dbReference>
<evidence type="ECO:0000313" key="1">
    <source>
        <dbReference type="EMBL" id="KAG7092779.1"/>
    </source>
</evidence>
<dbReference type="PANTHER" id="PTHR28141:SF1">
    <property type="entry name" value="2',3'-CYCLIC-NUCLEOTIDE 3'-PHOSPHODIESTERASE"/>
    <property type="match status" value="1"/>
</dbReference>
<organism evidence="1 2">
    <name type="scientific">Marasmius oreades</name>
    <name type="common">fairy-ring Marasmius</name>
    <dbReference type="NCBI Taxonomy" id="181124"/>
    <lineage>
        <taxon>Eukaryota</taxon>
        <taxon>Fungi</taxon>
        <taxon>Dikarya</taxon>
        <taxon>Basidiomycota</taxon>
        <taxon>Agaricomycotina</taxon>
        <taxon>Agaricomycetes</taxon>
        <taxon>Agaricomycetidae</taxon>
        <taxon>Agaricales</taxon>
        <taxon>Marasmiineae</taxon>
        <taxon>Marasmiaceae</taxon>
        <taxon>Marasmius</taxon>
    </lineage>
</organism>
<dbReference type="OrthoDB" id="514292at2759"/>
<comment type="caution">
    <text evidence="1">The sequence shown here is derived from an EMBL/GenBank/DDBJ whole genome shotgun (WGS) entry which is preliminary data.</text>
</comment>
<dbReference type="PANTHER" id="PTHR28141">
    <property type="entry name" value="2',3'-CYCLIC-NUCLEOTIDE 3'-PHOSPHODIESTERASE"/>
    <property type="match status" value="1"/>
</dbReference>
<sequence>MGITLWVVPCEGDMLKLKRIMDIRPTGKPALETISYPKFDPHITLASLPSPSDISLSQLRESLPKNQSSLKVNFRLVDVGDHFFRSVYIAVTLTPELVEIHRCVHEALQLEPRTPLFPHISLCYITDTDAGHGERQRFRDELQAAGKLREVSRGTVELDCGVEGEDWLSGFMASEVWIVECEGPVESWRVLERITLS</sequence>
<dbReference type="KEGG" id="more:E1B28_009102"/>
<proteinExistence type="predicted"/>
<gene>
    <name evidence="1" type="ORF">E1B28_009102</name>
</gene>
<dbReference type="AlphaFoldDB" id="A0A9P7UUY9"/>
<dbReference type="GeneID" id="66078178"/>
<dbReference type="InterPro" id="IPR012386">
    <property type="entry name" value="Cyclic-nucl_3Pdiesterase"/>
</dbReference>
<protein>
    <recommendedName>
        <fullName evidence="3">LigT-like protein</fullName>
    </recommendedName>
</protein>
<dbReference type="Gene3D" id="3.90.1140.10">
    <property type="entry name" value="Cyclic phosphodiesterase"/>
    <property type="match status" value="1"/>
</dbReference>
<dbReference type="EMBL" id="CM032185">
    <property type="protein sequence ID" value="KAG7092779.1"/>
    <property type="molecule type" value="Genomic_DNA"/>
</dbReference>
<dbReference type="RefSeq" id="XP_043009249.1">
    <property type="nucleotide sequence ID" value="XM_043153963.1"/>
</dbReference>
<dbReference type="Pfam" id="PF07823">
    <property type="entry name" value="CPDase"/>
    <property type="match status" value="1"/>
</dbReference>